<dbReference type="EMBL" id="OQ846916">
    <property type="protein sequence ID" value="WJJ55299.1"/>
    <property type="molecule type" value="Genomic_DNA"/>
</dbReference>
<proteinExistence type="predicted"/>
<dbReference type="Gene3D" id="3.40.960.10">
    <property type="entry name" value="VSR Endonuclease"/>
    <property type="match status" value="1"/>
</dbReference>
<protein>
    <recommendedName>
        <fullName evidence="2">DUF559 domain-containing protein</fullName>
    </recommendedName>
</protein>
<name>A0AAT9V7J8_9CAUD</name>
<gene>
    <name evidence="1" type="ORF">QB910_000055</name>
</gene>
<sequence>MGLGSIDKALIEEWELLKDLKRVYEEFGYVNTPLYEREGNYGIYYINLFGGMKKLLPKIGVEWNSYKKTPKHLFVKDVMRVYREHGYLKQDMYVKYGLYSRSQIKTHFGTFNNMLKELGLQLNVHHNATKEEVIESCKKLYDQYGYLDARLQREKSGYSQKTVDTLFGSFNNLLSEMGLEANYVRMKEENMIAELRSVYNTYGCLSKGLVDEYCSVTYEAMSYRFGGLEGILKAIGIDSKEYRLKNSSTGVSFLATVLGEYLGETPEFEKTWDWLVNDRTGRHMYADLFFESKNLVVEYDGEQHYNYIEYFHKTYDEFLDLQYRDRLKNRLYCDHGYDILRVRWDEPLNREYIISRLADL</sequence>
<reference evidence="1" key="1">
    <citation type="submission" date="2023-04" db="EMBL/GenBank/DDBJ databases">
        <title>Characterization and genome study of newly isolated Alicyclobacillus-specific phaga.</title>
        <authorList>
            <person name="Shymialevich D."/>
            <person name="Wojcicki M."/>
            <person name="Srednicka P."/>
            <person name="Swider O."/>
        </authorList>
    </citation>
    <scope>NUCLEOTIDE SEQUENCE</scope>
</reference>
<evidence type="ECO:0000313" key="1">
    <source>
        <dbReference type="EMBL" id="WJJ55299.1"/>
    </source>
</evidence>
<accession>A0AAT9V7J8</accession>
<evidence type="ECO:0008006" key="2">
    <source>
        <dbReference type="Google" id="ProtNLM"/>
    </source>
</evidence>
<organism evidence="1">
    <name type="scientific">Alicyclobacillus phage KKP_3916</name>
    <dbReference type="NCBI Taxonomy" id="3040651"/>
    <lineage>
        <taxon>Viruses</taxon>
        <taxon>Duplodnaviria</taxon>
        <taxon>Heunggongvirae</taxon>
        <taxon>Uroviricota</taxon>
        <taxon>Caudoviricetes</taxon>
    </lineage>
</organism>